<keyword evidence="3" id="KW-0645">Protease</keyword>
<dbReference type="PRINTS" id="PR01857">
    <property type="entry name" value="ADAMTSFAMILY"/>
</dbReference>
<dbReference type="InterPro" id="IPR050439">
    <property type="entry name" value="ADAMTS_ADAMTS-like"/>
</dbReference>
<keyword evidence="11" id="KW-0325">Glycoprotein</keyword>
<feature type="binding site" evidence="13">
    <location>
        <position position="326"/>
    </location>
    <ligand>
        <name>Zn(2+)</name>
        <dbReference type="ChEBI" id="CHEBI:29105"/>
        <note>catalytic</note>
    </ligand>
</feature>
<accession>A0ABN8ND35</accession>
<keyword evidence="5" id="KW-0732">Signal</keyword>
<feature type="domain" description="EGF-like" evidence="14">
    <location>
        <begin position="975"/>
        <end position="1012"/>
    </location>
</feature>
<dbReference type="PROSITE" id="PS50026">
    <property type="entry name" value="EGF_3"/>
    <property type="match status" value="6"/>
</dbReference>
<dbReference type="InterPro" id="IPR001590">
    <property type="entry name" value="Peptidase_M12B"/>
</dbReference>
<feature type="disulfide bond" evidence="12">
    <location>
        <begin position="1113"/>
        <end position="1122"/>
    </location>
</feature>
<dbReference type="Proteomes" id="UP001159405">
    <property type="component" value="Unassembled WGS sequence"/>
</dbReference>
<dbReference type="InterPro" id="IPR013273">
    <property type="entry name" value="ADAMTS/ADAMTS-like"/>
</dbReference>
<dbReference type="Gene3D" id="3.40.390.10">
    <property type="entry name" value="Collagenase (Catalytic Domain)"/>
    <property type="match status" value="1"/>
</dbReference>
<keyword evidence="9" id="KW-0482">Metalloprotease</keyword>
<feature type="active site" evidence="13">
    <location>
        <position position="317"/>
    </location>
</feature>
<dbReference type="CDD" id="cd00054">
    <property type="entry name" value="EGF_CA"/>
    <property type="match status" value="5"/>
</dbReference>
<sequence>MLHHHMVVRELEQFFGTDDPSQVPEYDITEPFETDHRHRRNLNGDDQKTKFYKLKAFGEELPLELSLNKNLMASDLKVEVMGSNGASVFQPAPRNSFYLGKVSSDPDSMVAVSDAGGLNGMVKRPDELLFIQPLPSHLAKHVKKAAMRRPHIIVKKRSETITSLAKQISEKRTYRSTERRDKILEVAMVTDEITSLAYPEYNDTATVMLIIGNIVAGIFQDPSVGEIKITYVVKRITVLNSVQVGLTSLNTYQILEKLKNWAANNSQSDNVDVTSYVSRLTGAGGLADLGAMCKSSQGAFNINNELGLQSAGTIAHEIGHNFGLAHDGDNNPCPAGAYIMSAVLPGGVDALKWSTCSKEKLQEFLSGSGSNCLDNEPPGDIPIPPLDVDLSRMPGEIWDGDKQCKTHYGENHWQCPQLRQNCGQLFCTSDGWSCLSKNAPPADGTTCGPRNWCIKGECVDNGRAPIDGGWSKWSDFSSCSRTCGGGVQHRTRACTNPSPQNGGMDCVGSELGEWRTCNFMHCTNTSISYRQKQCMERNENYVPYYLQSDLCGLWCRIDYTVRKFGNVIDGTGATASTNNFDICIQGRQEAVGCDHLLNSNKVIDRCGVCGGKADSCIDENAHFIEQISNAGESALIKKLPPGTTYAHFRKRSGATANVIGIQDVYGNYLINVPDVFTTTITYAGATIFYKHTKARYQDILEIRGPTTETLKVVLLRVLEETEGVDYTVQRPLQPGESAPVLNYTWSIINDWSVCSVSCAGGVQKRDVRCILTEDGSTVSDDACELFTKPAATQECNNQACEPKWHTTEWTSCSKTCGLGTRTRRVICQQQVSTTATVEVSESTCLAQDKPVVDPDSESCAAWPCPADWNVASEWSSCSTSCGPGVMTRKVECQLTQADGSSTVIPSIACAYRLKKPLSEITCHENITCNNEGENQTSSICDPVDPCLNGGTCNGNSVERPCLCQPGYTGAYCEVAINPCDNSPCKNNGTCIAESPVAYTCQCGEWFSGHFCEEQIYACDSSPCYNEGICINDDLDATKYSCQCPPWITGANCEVLSSACESQPCQNGGYCSSDLTVDPSQYKFQIYPCDSKPCLNNGTCSNDPQDISKYHCACPKWIVGDKCQVTQTICDVANPCGNGGNCSSTFSSPEEYSCSCGDWFTGKNCEDRIFPCGSMPCVNNATCSNDEHDVSLYHCQCSHGFSGKNCQVPSFSKIACFNTVSGYLTDVLGDFRVPVQQNRFKEVISFCSELAFDKGYRLFALGYNGRCRSGPNAVDEYHAKSSVNDANCPNGIGIDKRIVIYTFEKIPQLVPLGCYKEKKKNRLLNIMFGDFRNSHNDSDPYASVVKCAHLARDMDYEYFAVQNFATCRTAVNIVNNYYAYGEAPPENCVGGVGAKLTNFVYRATMVGDSLQTSSVRQL</sequence>
<feature type="binding site" evidence="13">
    <location>
        <position position="320"/>
    </location>
    <ligand>
        <name>Zn(2+)</name>
        <dbReference type="ChEBI" id="CHEBI:29105"/>
        <note>catalytic</note>
    </ligand>
</feature>
<keyword evidence="6" id="KW-0677">Repeat</keyword>
<feature type="disulfide bond" evidence="12">
    <location>
        <begin position="1043"/>
        <end position="1052"/>
    </location>
</feature>
<dbReference type="InterPro" id="IPR006586">
    <property type="entry name" value="ADAM_Cys-rich"/>
</dbReference>
<dbReference type="SMART" id="SM00179">
    <property type="entry name" value="EGF_CA"/>
    <property type="match status" value="2"/>
</dbReference>
<evidence type="ECO:0000256" key="6">
    <source>
        <dbReference type="ARBA" id="ARBA00022737"/>
    </source>
</evidence>
<dbReference type="PROSITE" id="PS50092">
    <property type="entry name" value="TSP1"/>
    <property type="match status" value="3"/>
</dbReference>
<gene>
    <name evidence="16" type="ORF">PLOB_00012487</name>
</gene>
<feature type="disulfide bond" evidence="12">
    <location>
        <begin position="1002"/>
        <end position="1011"/>
    </location>
</feature>
<feature type="domain" description="EGF-like" evidence="14">
    <location>
        <begin position="936"/>
        <end position="973"/>
    </location>
</feature>
<comment type="caution">
    <text evidence="16">The sequence shown here is derived from an EMBL/GenBank/DDBJ whole genome shotgun (WGS) entry which is preliminary data.</text>
</comment>
<feature type="domain" description="Peptidase M12B" evidence="15">
    <location>
        <begin position="182"/>
        <end position="377"/>
    </location>
</feature>
<dbReference type="Gene3D" id="3.40.1620.60">
    <property type="match status" value="1"/>
</dbReference>
<evidence type="ECO:0000256" key="5">
    <source>
        <dbReference type="ARBA" id="ARBA00022729"/>
    </source>
</evidence>
<feature type="domain" description="EGF-like" evidence="14">
    <location>
        <begin position="1125"/>
        <end position="1165"/>
    </location>
</feature>
<dbReference type="InterPro" id="IPR036383">
    <property type="entry name" value="TSP1_rpt_sf"/>
</dbReference>
<dbReference type="Pfam" id="PF01421">
    <property type="entry name" value="Reprolysin"/>
    <property type="match status" value="1"/>
</dbReference>
<keyword evidence="7" id="KW-0378">Hydrolase</keyword>
<dbReference type="SMART" id="SM00209">
    <property type="entry name" value="TSP1"/>
    <property type="match status" value="4"/>
</dbReference>
<dbReference type="Gene3D" id="2.20.100.10">
    <property type="entry name" value="Thrombospondin type-1 (TSP1) repeat"/>
    <property type="match status" value="3"/>
</dbReference>
<evidence type="ECO:0000256" key="9">
    <source>
        <dbReference type="ARBA" id="ARBA00023049"/>
    </source>
</evidence>
<feature type="domain" description="EGF-like" evidence="14">
    <location>
        <begin position="1014"/>
        <end position="1053"/>
    </location>
</feature>
<dbReference type="Pfam" id="PF19030">
    <property type="entry name" value="TSP1_ADAMTS"/>
    <property type="match status" value="3"/>
</dbReference>
<dbReference type="PROSITE" id="PS01186">
    <property type="entry name" value="EGF_2"/>
    <property type="match status" value="2"/>
</dbReference>
<keyword evidence="8 13" id="KW-0862">Zinc</keyword>
<dbReference type="InterPro" id="IPR000742">
    <property type="entry name" value="EGF"/>
</dbReference>
<evidence type="ECO:0000256" key="4">
    <source>
        <dbReference type="ARBA" id="ARBA00022723"/>
    </source>
</evidence>
<dbReference type="PROSITE" id="PS00022">
    <property type="entry name" value="EGF_1"/>
    <property type="match status" value="6"/>
</dbReference>
<dbReference type="InterPro" id="IPR000884">
    <property type="entry name" value="TSP1_rpt"/>
</dbReference>
<evidence type="ECO:0000256" key="12">
    <source>
        <dbReference type="PROSITE-ProRule" id="PRU00076"/>
    </source>
</evidence>
<evidence type="ECO:0000259" key="14">
    <source>
        <dbReference type="PROSITE" id="PS50026"/>
    </source>
</evidence>
<dbReference type="SUPFAM" id="SSF55486">
    <property type="entry name" value="Metalloproteases ('zincins'), catalytic domain"/>
    <property type="match status" value="1"/>
</dbReference>
<name>A0ABN8ND35_9CNID</name>
<evidence type="ECO:0000256" key="3">
    <source>
        <dbReference type="ARBA" id="ARBA00022670"/>
    </source>
</evidence>
<dbReference type="Pfam" id="PF01562">
    <property type="entry name" value="Pep_M12B_propep"/>
    <property type="match status" value="1"/>
</dbReference>
<feature type="disulfide bond" evidence="12">
    <location>
        <begin position="963"/>
        <end position="972"/>
    </location>
</feature>
<dbReference type="PANTHER" id="PTHR13723:SF200">
    <property type="entry name" value="ADAM METALLOPEPTIDASE WITH THROMBOSPONDIN TYPE 1 MOTIF B, ISOFORM B"/>
    <property type="match status" value="1"/>
</dbReference>
<evidence type="ECO:0000256" key="2">
    <source>
        <dbReference type="ARBA" id="ARBA00022525"/>
    </source>
</evidence>
<keyword evidence="2" id="KW-0964">Secreted</keyword>
<dbReference type="InterPro" id="IPR041645">
    <property type="entry name" value="ADAMTS_CR_2"/>
</dbReference>
<dbReference type="InterPro" id="IPR001881">
    <property type="entry name" value="EGF-like_Ca-bd_dom"/>
</dbReference>
<organism evidence="16 17">
    <name type="scientific">Porites lobata</name>
    <dbReference type="NCBI Taxonomy" id="104759"/>
    <lineage>
        <taxon>Eukaryota</taxon>
        <taxon>Metazoa</taxon>
        <taxon>Cnidaria</taxon>
        <taxon>Anthozoa</taxon>
        <taxon>Hexacorallia</taxon>
        <taxon>Scleractinia</taxon>
        <taxon>Fungiina</taxon>
        <taxon>Poritidae</taxon>
        <taxon>Porites</taxon>
    </lineage>
</organism>
<dbReference type="SMART" id="SM00608">
    <property type="entry name" value="ACR"/>
    <property type="match status" value="1"/>
</dbReference>
<keyword evidence="4 13" id="KW-0479">Metal-binding</keyword>
<feature type="disulfide bond" evidence="12">
    <location>
        <begin position="1155"/>
        <end position="1164"/>
    </location>
</feature>
<dbReference type="SUPFAM" id="SSF57196">
    <property type="entry name" value="EGF/Laminin"/>
    <property type="match status" value="6"/>
</dbReference>
<evidence type="ECO:0000259" key="15">
    <source>
        <dbReference type="PROSITE" id="PS50215"/>
    </source>
</evidence>
<evidence type="ECO:0000313" key="17">
    <source>
        <dbReference type="Proteomes" id="UP001159405"/>
    </source>
</evidence>
<evidence type="ECO:0000256" key="7">
    <source>
        <dbReference type="ARBA" id="ARBA00022801"/>
    </source>
</evidence>
<comment type="subcellular location">
    <subcellularLocation>
        <location evidence="1">Secreted</location>
    </subcellularLocation>
</comment>
<keyword evidence="10 12" id="KW-1015">Disulfide bond</keyword>
<evidence type="ECO:0000256" key="8">
    <source>
        <dbReference type="ARBA" id="ARBA00022833"/>
    </source>
</evidence>
<evidence type="ECO:0000256" key="10">
    <source>
        <dbReference type="ARBA" id="ARBA00023157"/>
    </source>
</evidence>
<proteinExistence type="predicted"/>
<feature type="domain" description="EGF-like" evidence="14">
    <location>
        <begin position="1084"/>
        <end position="1123"/>
    </location>
</feature>
<feature type="domain" description="EGF-like" evidence="14">
    <location>
        <begin position="1167"/>
        <end position="1206"/>
    </location>
</feature>
<reference evidence="16 17" key="1">
    <citation type="submission" date="2022-05" db="EMBL/GenBank/DDBJ databases">
        <authorList>
            <consortium name="Genoscope - CEA"/>
            <person name="William W."/>
        </authorList>
    </citation>
    <scope>NUCLEOTIDE SEQUENCE [LARGE SCALE GENOMIC DNA]</scope>
</reference>
<evidence type="ECO:0000256" key="1">
    <source>
        <dbReference type="ARBA" id="ARBA00004613"/>
    </source>
</evidence>
<dbReference type="EMBL" id="CALNXK010000017">
    <property type="protein sequence ID" value="CAH3104711.1"/>
    <property type="molecule type" value="Genomic_DNA"/>
</dbReference>
<evidence type="ECO:0000256" key="11">
    <source>
        <dbReference type="ARBA" id="ARBA00023180"/>
    </source>
</evidence>
<dbReference type="Gene3D" id="2.60.120.830">
    <property type="match status" value="1"/>
</dbReference>
<comment type="caution">
    <text evidence="12">Lacks conserved residue(s) required for the propagation of feature annotation.</text>
</comment>
<dbReference type="PROSITE" id="PS50215">
    <property type="entry name" value="ADAM_MEPRO"/>
    <property type="match status" value="1"/>
</dbReference>
<dbReference type="SMART" id="SM00181">
    <property type="entry name" value="EGF"/>
    <property type="match status" value="6"/>
</dbReference>
<evidence type="ECO:0000256" key="13">
    <source>
        <dbReference type="PROSITE-ProRule" id="PRU00276"/>
    </source>
</evidence>
<protein>
    <submittedName>
        <fullName evidence="16">Uncharacterized protein</fullName>
    </submittedName>
</protein>
<feature type="binding site" evidence="13">
    <location>
        <position position="316"/>
    </location>
    <ligand>
        <name>Zn(2+)</name>
        <dbReference type="ChEBI" id="CHEBI:29105"/>
        <note>catalytic</note>
    </ligand>
</feature>
<feature type="disulfide bond" evidence="12">
    <location>
        <begin position="1196"/>
        <end position="1205"/>
    </location>
</feature>
<dbReference type="PANTHER" id="PTHR13723">
    <property type="entry name" value="ADAMTS A DISINTEGRIN AND METALLOPROTEASE WITH THROMBOSPONDIN MOTIFS PROTEASE"/>
    <property type="match status" value="1"/>
</dbReference>
<keyword evidence="12" id="KW-0245">EGF-like domain</keyword>
<dbReference type="Pfam" id="PF17771">
    <property type="entry name" value="ADAMTS_CR_2"/>
    <property type="match status" value="1"/>
</dbReference>
<keyword evidence="17" id="KW-1185">Reference proteome</keyword>
<dbReference type="InterPro" id="IPR002870">
    <property type="entry name" value="Peptidase_M12B_N"/>
</dbReference>
<dbReference type="SUPFAM" id="SSF82895">
    <property type="entry name" value="TSP-1 type 1 repeat"/>
    <property type="match status" value="4"/>
</dbReference>
<dbReference type="InterPro" id="IPR024079">
    <property type="entry name" value="MetalloPept_cat_dom_sf"/>
</dbReference>
<dbReference type="Gene3D" id="2.10.25.10">
    <property type="entry name" value="Laminin"/>
    <property type="match status" value="6"/>
</dbReference>
<dbReference type="Pfam" id="PF00090">
    <property type="entry name" value="TSP_1"/>
    <property type="match status" value="1"/>
</dbReference>
<evidence type="ECO:0000313" key="16">
    <source>
        <dbReference type="EMBL" id="CAH3104711.1"/>
    </source>
</evidence>